<evidence type="ECO:0000256" key="5">
    <source>
        <dbReference type="ARBA" id="ARBA00023015"/>
    </source>
</evidence>
<dbReference type="GO" id="GO:0044781">
    <property type="term" value="P:bacterial-type flagellum organization"/>
    <property type="evidence" value="ECO:0007669"/>
    <property type="project" value="UniProtKB-KW"/>
</dbReference>
<organism evidence="11 12">
    <name type="scientific">Mesoterricola silvestris</name>
    <dbReference type="NCBI Taxonomy" id="2927979"/>
    <lineage>
        <taxon>Bacteria</taxon>
        <taxon>Pseudomonadati</taxon>
        <taxon>Acidobacteriota</taxon>
        <taxon>Holophagae</taxon>
        <taxon>Holophagales</taxon>
        <taxon>Holophagaceae</taxon>
        <taxon>Mesoterricola</taxon>
    </lineage>
</organism>
<dbReference type="InterPro" id="IPR031316">
    <property type="entry name" value="FlgM_C"/>
</dbReference>
<dbReference type="KEGG" id="msil:METEAL_25220"/>
<dbReference type="InterPro" id="IPR007412">
    <property type="entry name" value="FlgM"/>
</dbReference>
<keyword evidence="12" id="KW-1185">Reference proteome</keyword>
<dbReference type="RefSeq" id="WP_316412000.1">
    <property type="nucleotide sequence ID" value="NZ_AP027080.1"/>
</dbReference>
<evidence type="ECO:0000256" key="4">
    <source>
        <dbReference type="ARBA" id="ARBA00022795"/>
    </source>
</evidence>
<name>A0AA48GZP9_9BACT</name>
<comment type="function">
    <text evidence="7">Responsible for the coupling of flagellin expression to flagellar assembly by preventing expression of the flagellin genes when a component of the middle class of proteins is defective. It negatively regulates flagellar genes by inhibiting the activity of FliA by directly binding to FliA.</text>
</comment>
<sequence>MRVSIKTGAPGASQKVGGGAQPASTGPVGAPVAADALSVSNGAHFISVARARLEAIPDVRQEKVEAIRARIDADAYNPDGDAVADGLVREHTPVRQEP</sequence>
<evidence type="ECO:0000256" key="7">
    <source>
        <dbReference type="ARBA" id="ARBA00024739"/>
    </source>
</evidence>
<dbReference type="Proteomes" id="UP001238179">
    <property type="component" value="Chromosome"/>
</dbReference>
<keyword evidence="11" id="KW-0969">Cilium</keyword>
<keyword evidence="3" id="KW-0678">Repressor</keyword>
<evidence type="ECO:0000256" key="6">
    <source>
        <dbReference type="ARBA" id="ARBA00023163"/>
    </source>
</evidence>
<feature type="domain" description="Anti-sigma-28 factor FlgM C-terminal" evidence="10">
    <location>
        <begin position="35"/>
        <end position="88"/>
    </location>
</feature>
<dbReference type="InterPro" id="IPR035890">
    <property type="entry name" value="Anti-sigma-28_factor_FlgM_sf"/>
</dbReference>
<accession>A0AA48GZP9</accession>
<evidence type="ECO:0000256" key="9">
    <source>
        <dbReference type="SAM" id="MobiDB-lite"/>
    </source>
</evidence>
<dbReference type="EMBL" id="AP027080">
    <property type="protein sequence ID" value="BDU73348.1"/>
    <property type="molecule type" value="Genomic_DNA"/>
</dbReference>
<evidence type="ECO:0000256" key="3">
    <source>
        <dbReference type="ARBA" id="ARBA00022491"/>
    </source>
</evidence>
<evidence type="ECO:0000313" key="12">
    <source>
        <dbReference type="Proteomes" id="UP001238179"/>
    </source>
</evidence>
<evidence type="ECO:0000259" key="10">
    <source>
        <dbReference type="Pfam" id="PF04316"/>
    </source>
</evidence>
<keyword evidence="6" id="KW-0804">Transcription</keyword>
<keyword evidence="11" id="KW-0966">Cell projection</keyword>
<evidence type="ECO:0000256" key="8">
    <source>
        <dbReference type="ARBA" id="ARBA00030117"/>
    </source>
</evidence>
<proteinExistence type="inferred from homology"/>
<evidence type="ECO:0000256" key="1">
    <source>
        <dbReference type="ARBA" id="ARBA00005322"/>
    </source>
</evidence>
<dbReference type="AlphaFoldDB" id="A0AA48GZP9"/>
<dbReference type="Pfam" id="PF04316">
    <property type="entry name" value="FlgM"/>
    <property type="match status" value="1"/>
</dbReference>
<reference evidence="12" key="1">
    <citation type="journal article" date="2023" name="Int. J. Syst. Evol. Microbiol.">
        <title>Mesoterricola silvestris gen. nov., sp. nov., Mesoterricola sediminis sp. nov., Geothrix oryzae sp. nov., Geothrix edaphica sp. nov., Geothrix rubra sp. nov., and Geothrix limicola sp. nov., six novel members of Acidobacteriota isolated from soils.</title>
        <authorList>
            <person name="Itoh H."/>
            <person name="Sugisawa Y."/>
            <person name="Mise K."/>
            <person name="Xu Z."/>
            <person name="Kuniyasu M."/>
            <person name="Ushijima N."/>
            <person name="Kawano K."/>
            <person name="Kobayashi E."/>
            <person name="Shiratori Y."/>
            <person name="Masuda Y."/>
            <person name="Senoo K."/>
        </authorList>
    </citation>
    <scope>NUCLEOTIDE SEQUENCE [LARGE SCALE GENOMIC DNA]</scope>
    <source>
        <strain evidence="12">W79</strain>
    </source>
</reference>
<evidence type="ECO:0000313" key="11">
    <source>
        <dbReference type="EMBL" id="BDU73348.1"/>
    </source>
</evidence>
<dbReference type="GO" id="GO:0045892">
    <property type="term" value="P:negative regulation of DNA-templated transcription"/>
    <property type="evidence" value="ECO:0007669"/>
    <property type="project" value="InterPro"/>
</dbReference>
<keyword evidence="11" id="KW-0282">Flagellum</keyword>
<keyword evidence="5" id="KW-0805">Transcription regulation</keyword>
<gene>
    <name evidence="11" type="primary">flgM</name>
    <name evidence="11" type="ORF">METEAL_25220</name>
</gene>
<dbReference type="SUPFAM" id="SSF101498">
    <property type="entry name" value="Anti-sigma factor FlgM"/>
    <property type="match status" value="1"/>
</dbReference>
<dbReference type="NCBIfam" id="TIGR03824">
    <property type="entry name" value="FlgM_jcvi"/>
    <property type="match status" value="1"/>
</dbReference>
<evidence type="ECO:0000256" key="2">
    <source>
        <dbReference type="ARBA" id="ARBA00017823"/>
    </source>
</evidence>
<keyword evidence="4" id="KW-1005">Bacterial flagellum biogenesis</keyword>
<comment type="similarity">
    <text evidence="1">Belongs to the FlgM family.</text>
</comment>
<feature type="region of interest" description="Disordered" evidence="9">
    <location>
        <begin position="1"/>
        <end position="28"/>
    </location>
</feature>
<protein>
    <recommendedName>
        <fullName evidence="2">Negative regulator of flagellin synthesis</fullName>
    </recommendedName>
    <alternativeName>
        <fullName evidence="8">Anti-sigma-28 factor</fullName>
    </alternativeName>
</protein>